<dbReference type="PANTHER" id="PTHR46004">
    <property type="entry name" value="CYCLIC AMP RESPONSE ELEMENT-BINDING PROTEIN A"/>
    <property type="match status" value="1"/>
</dbReference>
<evidence type="ECO:0000256" key="5">
    <source>
        <dbReference type="ARBA" id="ARBA00023242"/>
    </source>
</evidence>
<dbReference type="GO" id="GO:0000981">
    <property type="term" value="F:DNA-binding transcription factor activity, RNA polymerase II-specific"/>
    <property type="evidence" value="ECO:0007669"/>
    <property type="project" value="TreeGrafter"/>
</dbReference>
<comment type="subcellular location">
    <subcellularLocation>
        <location evidence="1">Nucleus</location>
    </subcellularLocation>
</comment>
<evidence type="ECO:0000256" key="3">
    <source>
        <dbReference type="ARBA" id="ARBA00023125"/>
    </source>
</evidence>
<dbReference type="SUPFAM" id="SSF57959">
    <property type="entry name" value="Leucine zipper domain"/>
    <property type="match status" value="1"/>
</dbReference>
<feature type="domain" description="BZIP" evidence="7">
    <location>
        <begin position="215"/>
        <end position="278"/>
    </location>
</feature>
<dbReference type="Gene3D" id="1.20.5.170">
    <property type="match status" value="1"/>
</dbReference>
<evidence type="ECO:0000256" key="6">
    <source>
        <dbReference type="SAM" id="Coils"/>
    </source>
</evidence>
<keyword evidence="4" id="KW-0804">Transcription</keyword>
<keyword evidence="3" id="KW-0238">DNA-binding</keyword>
<accession>A0A0R3S3N8</accession>
<feature type="coiled-coil region" evidence="6">
    <location>
        <begin position="240"/>
        <end position="281"/>
    </location>
</feature>
<dbReference type="STRING" id="1147741.A0A0R3S3N8"/>
<dbReference type="Pfam" id="PF00170">
    <property type="entry name" value="bZIP_1"/>
    <property type="match status" value="1"/>
</dbReference>
<keyword evidence="2" id="KW-0805">Transcription regulation</keyword>
<dbReference type="InterPro" id="IPR046347">
    <property type="entry name" value="bZIP_sf"/>
</dbReference>
<evidence type="ECO:0000313" key="8">
    <source>
        <dbReference type="Proteomes" id="UP000050640"/>
    </source>
</evidence>
<evidence type="ECO:0000256" key="1">
    <source>
        <dbReference type="ARBA" id="ARBA00004123"/>
    </source>
</evidence>
<dbReference type="PROSITE" id="PS00036">
    <property type="entry name" value="BZIP_BASIC"/>
    <property type="match status" value="1"/>
</dbReference>
<reference evidence="9" key="1">
    <citation type="submission" date="2017-02" db="UniProtKB">
        <authorList>
            <consortium name="WormBaseParasite"/>
        </authorList>
    </citation>
    <scope>IDENTIFICATION</scope>
</reference>
<dbReference type="PROSITE" id="PS50217">
    <property type="entry name" value="BZIP"/>
    <property type="match status" value="1"/>
</dbReference>
<keyword evidence="6" id="KW-0175">Coiled coil</keyword>
<keyword evidence="5" id="KW-0539">Nucleus</keyword>
<dbReference type="Proteomes" id="UP000050640">
    <property type="component" value="Unplaced"/>
</dbReference>
<dbReference type="GO" id="GO:0005634">
    <property type="term" value="C:nucleus"/>
    <property type="evidence" value="ECO:0007669"/>
    <property type="project" value="UniProtKB-SubCell"/>
</dbReference>
<dbReference type="CDD" id="cd14689">
    <property type="entry name" value="bZIP_CREB3"/>
    <property type="match status" value="1"/>
</dbReference>
<sequence length="295" mass="33799">MNQMEEEDWCQMDKSSFVKDDCLLSSLPSSDSQRYADHCGRSGDFCPEVHCLLQSSKTEAATFEYGNIISDDNMINLDGITMPLGTLGKQLNLASNLFDIKIQLNNNYPNASETLSLNYSNSPSSSNLESNEILQSLSTTDQSLPEEEECHVELKAYAKTRQKMHEMAVKQKLITEQDPKGHGFLCLSSEEKRALLHEGYKLPTMLPLTESEEDALKVIRRKIKNKLSAQESRRKRKEYMNALEKRIQYYRAENSTLKLKLRDLEQRNRSLLIDLRSFKTDHSTKYHLSCLTPSD</sequence>
<dbReference type="PANTHER" id="PTHR46004:SF3">
    <property type="entry name" value="CYCLIC AMP RESPONSE ELEMENT-BINDING PROTEIN A"/>
    <property type="match status" value="1"/>
</dbReference>
<dbReference type="AlphaFoldDB" id="A0A0R3S3N8"/>
<evidence type="ECO:0000256" key="2">
    <source>
        <dbReference type="ARBA" id="ARBA00023015"/>
    </source>
</evidence>
<dbReference type="WBParaSite" id="EEL_0000938301-mRNA-1">
    <property type="protein sequence ID" value="EEL_0000938301-mRNA-1"/>
    <property type="gene ID" value="EEL_0000938301"/>
</dbReference>
<keyword evidence="8" id="KW-1185">Reference proteome</keyword>
<organism evidence="8 9">
    <name type="scientific">Elaeophora elaphi</name>
    <dbReference type="NCBI Taxonomy" id="1147741"/>
    <lineage>
        <taxon>Eukaryota</taxon>
        <taxon>Metazoa</taxon>
        <taxon>Ecdysozoa</taxon>
        <taxon>Nematoda</taxon>
        <taxon>Chromadorea</taxon>
        <taxon>Rhabditida</taxon>
        <taxon>Spirurina</taxon>
        <taxon>Spiruromorpha</taxon>
        <taxon>Filarioidea</taxon>
        <taxon>Onchocercidae</taxon>
        <taxon>Elaeophora</taxon>
    </lineage>
</organism>
<evidence type="ECO:0000259" key="7">
    <source>
        <dbReference type="PROSITE" id="PS50217"/>
    </source>
</evidence>
<dbReference type="SMART" id="SM00338">
    <property type="entry name" value="BRLZ"/>
    <property type="match status" value="1"/>
</dbReference>
<dbReference type="GO" id="GO:0035497">
    <property type="term" value="F:cAMP response element binding"/>
    <property type="evidence" value="ECO:0007669"/>
    <property type="project" value="TreeGrafter"/>
</dbReference>
<protein>
    <submittedName>
        <fullName evidence="9">BZIP domain-containing protein</fullName>
    </submittedName>
</protein>
<evidence type="ECO:0000313" key="9">
    <source>
        <dbReference type="WBParaSite" id="EEL_0000938301-mRNA-1"/>
    </source>
</evidence>
<name>A0A0R3S3N8_9BILA</name>
<proteinExistence type="predicted"/>
<dbReference type="InterPro" id="IPR004827">
    <property type="entry name" value="bZIP"/>
</dbReference>
<evidence type="ECO:0000256" key="4">
    <source>
        <dbReference type="ARBA" id="ARBA00023163"/>
    </source>
</evidence>